<feature type="domain" description="Ketopantoate reductase C-terminal" evidence="6">
    <location>
        <begin position="178"/>
        <end position="298"/>
    </location>
</feature>
<dbReference type="SUPFAM" id="SSF51735">
    <property type="entry name" value="NAD(P)-binding Rossmann-fold domains"/>
    <property type="match status" value="1"/>
</dbReference>
<dbReference type="InterPro" id="IPR036291">
    <property type="entry name" value="NAD(P)-bd_dom_sf"/>
</dbReference>
<comment type="pathway">
    <text evidence="4">Cofactor biosynthesis; (R)-pantothenate biosynthesis; (R)-pantoate from 3-methyl-2-oxobutanoate: step 2/2.</text>
</comment>
<dbReference type="EMBL" id="JAAFYZ010000075">
    <property type="protein sequence ID" value="MBS2549552.1"/>
    <property type="molecule type" value="Genomic_DNA"/>
</dbReference>
<dbReference type="InterPro" id="IPR051402">
    <property type="entry name" value="KPR-Related"/>
</dbReference>
<evidence type="ECO:0000256" key="4">
    <source>
        <dbReference type="RuleBase" id="RU362068"/>
    </source>
</evidence>
<dbReference type="Pfam" id="PF02558">
    <property type="entry name" value="ApbA"/>
    <property type="match status" value="1"/>
</dbReference>
<evidence type="ECO:0000313" key="7">
    <source>
        <dbReference type="EMBL" id="MBS2549552.1"/>
    </source>
</evidence>
<dbReference type="Pfam" id="PF08546">
    <property type="entry name" value="ApbA_C"/>
    <property type="match status" value="1"/>
</dbReference>
<comment type="function">
    <text evidence="4">Catalyzes the NADPH-dependent reduction of ketopantoate into pantoic acid.</text>
</comment>
<keyword evidence="4" id="KW-0566">Pantothenate biosynthesis</keyword>
<dbReference type="Proteomes" id="UP000730482">
    <property type="component" value="Unassembled WGS sequence"/>
</dbReference>
<dbReference type="RefSeq" id="WP_212011111.1">
    <property type="nucleotide sequence ID" value="NZ_JAAFYZ010000075.1"/>
</dbReference>
<dbReference type="InterPro" id="IPR013332">
    <property type="entry name" value="KPR_N"/>
</dbReference>
<evidence type="ECO:0000259" key="6">
    <source>
        <dbReference type="Pfam" id="PF08546"/>
    </source>
</evidence>
<dbReference type="PANTHER" id="PTHR21708:SF26">
    <property type="entry name" value="2-DEHYDROPANTOATE 2-REDUCTASE"/>
    <property type="match status" value="1"/>
</dbReference>
<dbReference type="EC" id="1.1.1.169" evidence="4"/>
<dbReference type="InterPro" id="IPR013752">
    <property type="entry name" value="KPA_reductase"/>
</dbReference>
<evidence type="ECO:0000256" key="3">
    <source>
        <dbReference type="ARBA" id="ARBA00023002"/>
    </source>
</evidence>
<keyword evidence="8" id="KW-1185">Reference proteome</keyword>
<dbReference type="SUPFAM" id="SSF48179">
    <property type="entry name" value="6-phosphogluconate dehydrogenase C-terminal domain-like"/>
    <property type="match status" value="1"/>
</dbReference>
<comment type="similarity">
    <text evidence="1 4">Belongs to the ketopantoate reductase family.</text>
</comment>
<sequence length="322" mass="33271">MRILVVGAGATGGYFGGRLAQAGRDVTFLVRPGRARKLRERGLRIVGLGEQTVLEPELVTADAITGPYDLVLFTVKESGLLGAVADMAPAVGPDTLIVPVLNGMRQIDVLVERFGEAAVLGGIAYVMTTIDAEGDILRLDGMHRLVYGRRDGSVDEQVSAVHAALSDAGFDTVLSERILSGMWAKWTFIATLGAVCVLGDGSVAEVAAVAGGQALALAVLAEGASVAAAAGYPVSDKELDLVRGMLTTAGNDGTSSLFRDLSAGLPVEAEQIFGDLVASAEALGVAVPLMAAVAVRLRVHNARLDTERLVTEQLENVPAAGA</sequence>
<dbReference type="InterPro" id="IPR008927">
    <property type="entry name" value="6-PGluconate_DH-like_C_sf"/>
</dbReference>
<reference evidence="7 8" key="1">
    <citation type="submission" date="2020-02" db="EMBL/GenBank/DDBJ databases">
        <title>Acidophilic actinobacteria isolated from forest soil.</title>
        <authorList>
            <person name="Golinska P."/>
        </authorList>
    </citation>
    <scope>NUCLEOTIDE SEQUENCE [LARGE SCALE GENOMIC DNA]</scope>
    <source>
        <strain evidence="7 8">NL8</strain>
    </source>
</reference>
<feature type="domain" description="Ketopantoate reductase N-terminal" evidence="5">
    <location>
        <begin position="3"/>
        <end position="150"/>
    </location>
</feature>
<keyword evidence="3 4" id="KW-0560">Oxidoreductase</keyword>
<dbReference type="InterPro" id="IPR003710">
    <property type="entry name" value="ApbA"/>
</dbReference>
<name>A0ABS5KU42_9ACTN</name>
<accession>A0ABS5KU42</accession>
<evidence type="ECO:0000313" key="8">
    <source>
        <dbReference type="Proteomes" id="UP000730482"/>
    </source>
</evidence>
<dbReference type="Gene3D" id="3.40.50.720">
    <property type="entry name" value="NAD(P)-binding Rossmann-like Domain"/>
    <property type="match status" value="1"/>
</dbReference>
<dbReference type="PANTHER" id="PTHR21708">
    <property type="entry name" value="PROBABLE 2-DEHYDROPANTOATE 2-REDUCTASE"/>
    <property type="match status" value="1"/>
</dbReference>
<dbReference type="InterPro" id="IPR013328">
    <property type="entry name" value="6PGD_dom2"/>
</dbReference>
<keyword evidence="2 4" id="KW-0521">NADP</keyword>
<organism evidence="7 8">
    <name type="scientific">Catenulispora pinistramenti</name>
    <dbReference type="NCBI Taxonomy" id="2705254"/>
    <lineage>
        <taxon>Bacteria</taxon>
        <taxon>Bacillati</taxon>
        <taxon>Actinomycetota</taxon>
        <taxon>Actinomycetes</taxon>
        <taxon>Catenulisporales</taxon>
        <taxon>Catenulisporaceae</taxon>
        <taxon>Catenulispora</taxon>
    </lineage>
</organism>
<dbReference type="Gene3D" id="1.10.1040.10">
    <property type="entry name" value="N-(1-d-carboxylethyl)-l-norvaline Dehydrogenase, domain 2"/>
    <property type="match status" value="1"/>
</dbReference>
<proteinExistence type="inferred from homology"/>
<protein>
    <recommendedName>
        <fullName evidence="4">2-dehydropantoate 2-reductase</fullName>
        <ecNumber evidence="4">1.1.1.169</ecNumber>
    </recommendedName>
    <alternativeName>
        <fullName evidence="4">Ketopantoate reductase</fullName>
    </alternativeName>
</protein>
<gene>
    <name evidence="7" type="ORF">KGQ19_22065</name>
</gene>
<evidence type="ECO:0000256" key="2">
    <source>
        <dbReference type="ARBA" id="ARBA00022857"/>
    </source>
</evidence>
<evidence type="ECO:0000259" key="5">
    <source>
        <dbReference type="Pfam" id="PF02558"/>
    </source>
</evidence>
<dbReference type="NCBIfam" id="TIGR00745">
    <property type="entry name" value="apbA_panE"/>
    <property type="match status" value="1"/>
</dbReference>
<evidence type="ECO:0000256" key="1">
    <source>
        <dbReference type="ARBA" id="ARBA00007870"/>
    </source>
</evidence>
<comment type="caution">
    <text evidence="7">The sequence shown here is derived from an EMBL/GenBank/DDBJ whole genome shotgun (WGS) entry which is preliminary data.</text>
</comment>
<comment type="catalytic activity">
    <reaction evidence="4">
        <text>(R)-pantoate + NADP(+) = 2-dehydropantoate + NADPH + H(+)</text>
        <dbReference type="Rhea" id="RHEA:16233"/>
        <dbReference type="ChEBI" id="CHEBI:11561"/>
        <dbReference type="ChEBI" id="CHEBI:15378"/>
        <dbReference type="ChEBI" id="CHEBI:15980"/>
        <dbReference type="ChEBI" id="CHEBI:57783"/>
        <dbReference type="ChEBI" id="CHEBI:58349"/>
        <dbReference type="EC" id="1.1.1.169"/>
    </reaction>
</comment>